<dbReference type="Proteomes" id="UP000242188">
    <property type="component" value="Unassembled WGS sequence"/>
</dbReference>
<dbReference type="InterPro" id="IPR002172">
    <property type="entry name" value="LDrepeatLR_classA_rpt"/>
</dbReference>
<comment type="caution">
    <text evidence="4">The sequence shown here is derived from an EMBL/GenBank/DDBJ whole genome shotgun (WGS) entry which is preliminary data.</text>
</comment>
<dbReference type="Gene3D" id="4.10.400.10">
    <property type="entry name" value="Low-density Lipoprotein Receptor"/>
    <property type="match status" value="1"/>
</dbReference>
<dbReference type="SUPFAM" id="SSF57424">
    <property type="entry name" value="LDL receptor-like module"/>
    <property type="match status" value="1"/>
</dbReference>
<accession>A0A210Q6M1</accession>
<gene>
    <name evidence="4" type="ORF">KP79_PYT01713</name>
</gene>
<feature type="disulfide bond" evidence="2">
    <location>
        <begin position="3"/>
        <end position="21"/>
    </location>
</feature>
<dbReference type="OrthoDB" id="19606at2759"/>
<dbReference type="PROSITE" id="PS50068">
    <property type="entry name" value="LDLRA_2"/>
    <property type="match status" value="1"/>
</dbReference>
<sequence length="112" mass="12596">MKCSNERCISMYLECDGWNNCGDDSDECQLTTLIILAVVISFIFVTLIATSMVMCVRRRQKSKVKKEKIKDPSLSCIHDQIHTIHSRGQDDKVQDCTAKGGTLTRSAEGLPW</sequence>
<organism evidence="4 5">
    <name type="scientific">Mizuhopecten yessoensis</name>
    <name type="common">Japanese scallop</name>
    <name type="synonym">Patinopecten yessoensis</name>
    <dbReference type="NCBI Taxonomy" id="6573"/>
    <lineage>
        <taxon>Eukaryota</taxon>
        <taxon>Metazoa</taxon>
        <taxon>Spiralia</taxon>
        <taxon>Lophotrochozoa</taxon>
        <taxon>Mollusca</taxon>
        <taxon>Bivalvia</taxon>
        <taxon>Autobranchia</taxon>
        <taxon>Pteriomorphia</taxon>
        <taxon>Pectinida</taxon>
        <taxon>Pectinoidea</taxon>
        <taxon>Pectinidae</taxon>
        <taxon>Mizuhopecten</taxon>
    </lineage>
</organism>
<dbReference type="AlphaFoldDB" id="A0A210Q6M1"/>
<keyword evidence="3" id="KW-1133">Transmembrane helix</keyword>
<keyword evidence="3" id="KW-0472">Membrane</keyword>
<evidence type="ECO:0000313" key="4">
    <source>
        <dbReference type="EMBL" id="OWF44355.1"/>
    </source>
</evidence>
<protein>
    <submittedName>
        <fullName evidence="4">Uncharacterized protein</fullName>
    </submittedName>
</protein>
<reference evidence="4 5" key="1">
    <citation type="journal article" date="2017" name="Nat. Ecol. Evol.">
        <title>Scallop genome provides insights into evolution of bilaterian karyotype and development.</title>
        <authorList>
            <person name="Wang S."/>
            <person name="Zhang J."/>
            <person name="Jiao W."/>
            <person name="Li J."/>
            <person name="Xun X."/>
            <person name="Sun Y."/>
            <person name="Guo X."/>
            <person name="Huan P."/>
            <person name="Dong B."/>
            <person name="Zhang L."/>
            <person name="Hu X."/>
            <person name="Sun X."/>
            <person name="Wang J."/>
            <person name="Zhao C."/>
            <person name="Wang Y."/>
            <person name="Wang D."/>
            <person name="Huang X."/>
            <person name="Wang R."/>
            <person name="Lv J."/>
            <person name="Li Y."/>
            <person name="Zhang Z."/>
            <person name="Liu B."/>
            <person name="Lu W."/>
            <person name="Hui Y."/>
            <person name="Liang J."/>
            <person name="Zhou Z."/>
            <person name="Hou R."/>
            <person name="Li X."/>
            <person name="Liu Y."/>
            <person name="Li H."/>
            <person name="Ning X."/>
            <person name="Lin Y."/>
            <person name="Zhao L."/>
            <person name="Xing Q."/>
            <person name="Dou J."/>
            <person name="Li Y."/>
            <person name="Mao J."/>
            <person name="Guo H."/>
            <person name="Dou H."/>
            <person name="Li T."/>
            <person name="Mu C."/>
            <person name="Jiang W."/>
            <person name="Fu Q."/>
            <person name="Fu X."/>
            <person name="Miao Y."/>
            <person name="Liu J."/>
            <person name="Yu Q."/>
            <person name="Li R."/>
            <person name="Liao H."/>
            <person name="Li X."/>
            <person name="Kong Y."/>
            <person name="Jiang Z."/>
            <person name="Chourrout D."/>
            <person name="Li R."/>
            <person name="Bao Z."/>
        </authorList>
    </citation>
    <scope>NUCLEOTIDE SEQUENCE [LARGE SCALE GENOMIC DNA]</scope>
    <source>
        <strain evidence="4 5">PY_sf001</strain>
    </source>
</reference>
<name>A0A210Q6M1_MIZYE</name>
<keyword evidence="1 2" id="KW-1015">Disulfide bond</keyword>
<feature type="transmembrane region" description="Helical" evidence="3">
    <location>
        <begin position="33"/>
        <end position="56"/>
    </location>
</feature>
<evidence type="ECO:0000256" key="1">
    <source>
        <dbReference type="ARBA" id="ARBA00023157"/>
    </source>
</evidence>
<dbReference type="InterPro" id="IPR036055">
    <property type="entry name" value="LDL_receptor-like_sf"/>
</dbReference>
<keyword evidence="5" id="KW-1185">Reference proteome</keyword>
<keyword evidence="3" id="KW-0812">Transmembrane</keyword>
<evidence type="ECO:0000256" key="3">
    <source>
        <dbReference type="SAM" id="Phobius"/>
    </source>
</evidence>
<dbReference type="CDD" id="cd00112">
    <property type="entry name" value="LDLa"/>
    <property type="match status" value="1"/>
</dbReference>
<evidence type="ECO:0000256" key="2">
    <source>
        <dbReference type="PROSITE-ProRule" id="PRU00124"/>
    </source>
</evidence>
<proteinExistence type="predicted"/>
<comment type="caution">
    <text evidence="2">Lacks conserved residue(s) required for the propagation of feature annotation.</text>
</comment>
<dbReference type="EMBL" id="NEDP02004820">
    <property type="protein sequence ID" value="OWF44355.1"/>
    <property type="molecule type" value="Genomic_DNA"/>
</dbReference>
<dbReference type="Pfam" id="PF00057">
    <property type="entry name" value="Ldl_recept_a"/>
    <property type="match status" value="1"/>
</dbReference>
<evidence type="ECO:0000313" key="5">
    <source>
        <dbReference type="Proteomes" id="UP000242188"/>
    </source>
</evidence>